<dbReference type="AlphaFoldDB" id="A0A643BME0"/>
<name>A0A643BME0_BALPH</name>
<sequence>AQHAGGHAKQRAERRQGQRHRPLSLPEQPSHHTLPVSKLLYVLLQQLPAPLASEPDHELGKRHHSQE</sequence>
<protein>
    <submittedName>
        <fullName evidence="2">Uncharacterized protein</fullName>
    </submittedName>
</protein>
<feature type="non-terminal residue" evidence="2">
    <location>
        <position position="1"/>
    </location>
</feature>
<gene>
    <name evidence="2" type="ORF">E2I00_007572</name>
</gene>
<reference evidence="2 3" key="1">
    <citation type="journal article" date="2019" name="PLoS ONE">
        <title>Genomic analyses reveal an absence of contemporary introgressive admixture between fin whales and blue whales, despite known hybrids.</title>
        <authorList>
            <person name="Westbury M.V."/>
            <person name="Petersen B."/>
            <person name="Lorenzen E.D."/>
        </authorList>
    </citation>
    <scope>NUCLEOTIDE SEQUENCE [LARGE SCALE GENOMIC DNA]</scope>
    <source>
        <strain evidence="2">FinWhale-01</strain>
    </source>
</reference>
<evidence type="ECO:0000256" key="1">
    <source>
        <dbReference type="SAM" id="MobiDB-lite"/>
    </source>
</evidence>
<proteinExistence type="predicted"/>
<organism evidence="2 3">
    <name type="scientific">Balaenoptera physalus</name>
    <name type="common">Fin whale</name>
    <name type="synonym">Balaena physalus</name>
    <dbReference type="NCBI Taxonomy" id="9770"/>
    <lineage>
        <taxon>Eukaryota</taxon>
        <taxon>Metazoa</taxon>
        <taxon>Chordata</taxon>
        <taxon>Craniata</taxon>
        <taxon>Vertebrata</taxon>
        <taxon>Euteleostomi</taxon>
        <taxon>Mammalia</taxon>
        <taxon>Eutheria</taxon>
        <taxon>Laurasiatheria</taxon>
        <taxon>Artiodactyla</taxon>
        <taxon>Whippomorpha</taxon>
        <taxon>Cetacea</taxon>
        <taxon>Mysticeti</taxon>
        <taxon>Balaenopteridae</taxon>
        <taxon>Balaenoptera</taxon>
    </lineage>
</organism>
<dbReference type="EMBL" id="SGJD01009857">
    <property type="protein sequence ID" value="KAB0388930.1"/>
    <property type="molecule type" value="Genomic_DNA"/>
</dbReference>
<feature type="non-terminal residue" evidence="2">
    <location>
        <position position="67"/>
    </location>
</feature>
<keyword evidence="3" id="KW-1185">Reference proteome</keyword>
<comment type="caution">
    <text evidence="2">The sequence shown here is derived from an EMBL/GenBank/DDBJ whole genome shotgun (WGS) entry which is preliminary data.</text>
</comment>
<evidence type="ECO:0000313" key="3">
    <source>
        <dbReference type="Proteomes" id="UP000437017"/>
    </source>
</evidence>
<evidence type="ECO:0000313" key="2">
    <source>
        <dbReference type="EMBL" id="KAB0388930.1"/>
    </source>
</evidence>
<dbReference type="Proteomes" id="UP000437017">
    <property type="component" value="Unassembled WGS sequence"/>
</dbReference>
<accession>A0A643BME0</accession>
<feature type="region of interest" description="Disordered" evidence="1">
    <location>
        <begin position="1"/>
        <end position="32"/>
    </location>
</feature>